<dbReference type="EMBL" id="JAULSX010000002">
    <property type="protein sequence ID" value="KAK3496728.1"/>
    <property type="molecule type" value="Genomic_DNA"/>
</dbReference>
<dbReference type="GeneID" id="87879187"/>
<protein>
    <submittedName>
        <fullName evidence="2">Uncharacterized protein</fullName>
    </submittedName>
</protein>
<gene>
    <name evidence="2" type="ORF">B0T23DRAFT_63256</name>
</gene>
<comment type="caution">
    <text evidence="2">The sequence shown here is derived from an EMBL/GenBank/DDBJ whole genome shotgun (WGS) entry which is preliminary data.</text>
</comment>
<reference evidence="2 3" key="1">
    <citation type="journal article" date="2023" name="Mol. Phylogenet. Evol.">
        <title>Genome-scale phylogeny and comparative genomics of the fungal order Sordariales.</title>
        <authorList>
            <person name="Hensen N."/>
            <person name="Bonometti L."/>
            <person name="Westerberg I."/>
            <person name="Brannstrom I.O."/>
            <person name="Guillou S."/>
            <person name="Cros-Aarteil S."/>
            <person name="Calhoun S."/>
            <person name="Haridas S."/>
            <person name="Kuo A."/>
            <person name="Mondo S."/>
            <person name="Pangilinan J."/>
            <person name="Riley R."/>
            <person name="LaButti K."/>
            <person name="Andreopoulos B."/>
            <person name="Lipzen A."/>
            <person name="Chen C."/>
            <person name="Yan M."/>
            <person name="Daum C."/>
            <person name="Ng V."/>
            <person name="Clum A."/>
            <person name="Steindorff A."/>
            <person name="Ohm R.A."/>
            <person name="Martin F."/>
            <person name="Silar P."/>
            <person name="Natvig D.O."/>
            <person name="Lalanne C."/>
            <person name="Gautier V."/>
            <person name="Ament-Velasquez S.L."/>
            <person name="Kruys A."/>
            <person name="Hutchinson M.I."/>
            <person name="Powell A.J."/>
            <person name="Barry K."/>
            <person name="Miller A.N."/>
            <person name="Grigoriev I.V."/>
            <person name="Debuchy R."/>
            <person name="Gladieux P."/>
            <person name="Hiltunen Thoren M."/>
            <person name="Johannesson H."/>
        </authorList>
    </citation>
    <scope>NUCLEOTIDE SEQUENCE [LARGE SCALE GENOMIC DNA]</scope>
    <source>
        <strain evidence="2 3">FGSC 10403</strain>
    </source>
</reference>
<proteinExistence type="predicted"/>
<organism evidence="2 3">
    <name type="scientific">Neurospora hispaniola</name>
    <dbReference type="NCBI Taxonomy" id="588809"/>
    <lineage>
        <taxon>Eukaryota</taxon>
        <taxon>Fungi</taxon>
        <taxon>Dikarya</taxon>
        <taxon>Ascomycota</taxon>
        <taxon>Pezizomycotina</taxon>
        <taxon>Sordariomycetes</taxon>
        <taxon>Sordariomycetidae</taxon>
        <taxon>Sordariales</taxon>
        <taxon>Sordariaceae</taxon>
        <taxon>Neurospora</taxon>
    </lineage>
</organism>
<feature type="region of interest" description="Disordered" evidence="1">
    <location>
        <begin position="114"/>
        <end position="166"/>
    </location>
</feature>
<evidence type="ECO:0000313" key="2">
    <source>
        <dbReference type="EMBL" id="KAK3496728.1"/>
    </source>
</evidence>
<keyword evidence="3" id="KW-1185">Reference proteome</keyword>
<sequence>MFRPCWNSADLAPLAPLCGTSVRQFQVYSCAHSALAVFCRTGSGTTSRWMRSPAKRIPRVGSSGGSTWLELNLVSASSSLPSRSPLVPSLVARAAQGGQAHGMVNKWAAAAGQVQRAGQPPSTTGHHRQPTTAGRRIQTSCSPPFPNRPLSSSSSKHKWRAGTASHWTPPMSVSLLQEPTARQSRLALALPRLACHCIFQSPGCLFCFGAGEQTE</sequence>
<dbReference type="RefSeq" id="XP_062694992.1">
    <property type="nucleotide sequence ID" value="XM_062841565.1"/>
</dbReference>
<evidence type="ECO:0000256" key="1">
    <source>
        <dbReference type="SAM" id="MobiDB-lite"/>
    </source>
</evidence>
<evidence type="ECO:0000313" key="3">
    <source>
        <dbReference type="Proteomes" id="UP001285908"/>
    </source>
</evidence>
<dbReference type="Proteomes" id="UP001285908">
    <property type="component" value="Unassembled WGS sequence"/>
</dbReference>
<accession>A0AAJ0IBS4</accession>
<dbReference type="AlphaFoldDB" id="A0AAJ0IBS4"/>
<name>A0AAJ0IBS4_9PEZI</name>